<comment type="similarity">
    <text evidence="1">Belongs to the DSD1 family.</text>
</comment>
<name>A0A4U3MBG6_9ACTN</name>
<proteinExistence type="inferred from homology"/>
<organism evidence="4 5">
    <name type="scientific">Herbidospora galbida</name>
    <dbReference type="NCBI Taxonomy" id="2575442"/>
    <lineage>
        <taxon>Bacteria</taxon>
        <taxon>Bacillati</taxon>
        <taxon>Actinomycetota</taxon>
        <taxon>Actinomycetes</taxon>
        <taxon>Streptosporangiales</taxon>
        <taxon>Streptosporangiaceae</taxon>
        <taxon>Herbidospora</taxon>
    </lineage>
</organism>
<dbReference type="InterPro" id="IPR026956">
    <property type="entry name" value="D-ser_dehydrat-like_dom"/>
</dbReference>
<evidence type="ECO:0000256" key="2">
    <source>
        <dbReference type="ARBA" id="ARBA00023239"/>
    </source>
</evidence>
<dbReference type="Gene3D" id="3.20.20.10">
    <property type="entry name" value="Alanine racemase"/>
    <property type="match status" value="1"/>
</dbReference>
<dbReference type="EMBL" id="SZQA01000021">
    <property type="protein sequence ID" value="TKK86435.1"/>
    <property type="molecule type" value="Genomic_DNA"/>
</dbReference>
<dbReference type="PANTHER" id="PTHR28004:SF8">
    <property type="entry name" value="D-SERINE DEAMINASE"/>
    <property type="match status" value="1"/>
</dbReference>
<dbReference type="SUPFAM" id="SSF51419">
    <property type="entry name" value="PLP-binding barrel"/>
    <property type="match status" value="1"/>
</dbReference>
<dbReference type="InterPro" id="IPR029066">
    <property type="entry name" value="PLP-binding_barrel"/>
</dbReference>
<dbReference type="Gene3D" id="2.40.37.20">
    <property type="entry name" value="D-serine dehydratase-like domain"/>
    <property type="match status" value="1"/>
</dbReference>
<keyword evidence="5" id="KW-1185">Reference proteome</keyword>
<evidence type="ECO:0000256" key="1">
    <source>
        <dbReference type="ARBA" id="ARBA00005323"/>
    </source>
</evidence>
<accession>A0A4U3MBG6</accession>
<protein>
    <submittedName>
        <fullName evidence="4">Alanine racemase</fullName>
    </submittedName>
</protein>
<sequence>MTIDWRTRGFVQPEPVTAEEFLAARHSLFDGPFTWPLMVARQSALDHNVRLLAQHVRDNGLLHAPHGKTTMSPQLFAKQLAAGAWGLTAATASQVMVYRSLGVERVLLANEIYDERAIDWLARQPFDDLLVYADSPGGVELLAGKGFRILVELGHPGGRTGCRTPDEAKALKALIDATDGVEFAGVSGYEGTQPDRAGVTRYLKDLRRLAEDLAAPIVSAGGSSYFDLVTDELAGMDARVIVRPGAYIGHDEGFYARMSPFADRLRPAIEVYAQVVSAPEPGMAIVGLGKRDIPYDLDLPFAPDGLTVTGLQDQHTYLSDPGGLVKPGDVLRFGVSHPCTAFDKWRVIPVVDDDNIVVDLLTTYF</sequence>
<dbReference type="Pfam" id="PF01168">
    <property type="entry name" value="Ala_racemase_N"/>
    <property type="match status" value="1"/>
</dbReference>
<dbReference type="Proteomes" id="UP000308705">
    <property type="component" value="Unassembled WGS sequence"/>
</dbReference>
<dbReference type="SMART" id="SM01119">
    <property type="entry name" value="D-ser_dehydrat"/>
    <property type="match status" value="1"/>
</dbReference>
<evidence type="ECO:0000313" key="4">
    <source>
        <dbReference type="EMBL" id="TKK86435.1"/>
    </source>
</evidence>
<dbReference type="InterPro" id="IPR001608">
    <property type="entry name" value="Ala_racemase_N"/>
</dbReference>
<dbReference type="GO" id="GO:0016829">
    <property type="term" value="F:lyase activity"/>
    <property type="evidence" value="ECO:0007669"/>
    <property type="project" value="UniProtKB-KW"/>
</dbReference>
<feature type="domain" description="D-serine dehydratase-like" evidence="3">
    <location>
        <begin position="268"/>
        <end position="352"/>
    </location>
</feature>
<dbReference type="InterPro" id="IPR051466">
    <property type="entry name" value="D-amino_acid_metab_enzyme"/>
</dbReference>
<dbReference type="PANTHER" id="PTHR28004">
    <property type="entry name" value="ZGC:162816-RELATED"/>
    <property type="match status" value="1"/>
</dbReference>
<dbReference type="RefSeq" id="WP_137248907.1">
    <property type="nucleotide sequence ID" value="NZ_SZQA01000021.1"/>
</dbReference>
<comment type="caution">
    <text evidence="4">The sequence shown here is derived from an EMBL/GenBank/DDBJ whole genome shotgun (WGS) entry which is preliminary data.</text>
</comment>
<dbReference type="OrthoDB" id="9811417at2"/>
<keyword evidence="2" id="KW-0456">Lyase</keyword>
<dbReference type="AlphaFoldDB" id="A0A4U3MBG6"/>
<evidence type="ECO:0000259" key="3">
    <source>
        <dbReference type="SMART" id="SM01119"/>
    </source>
</evidence>
<gene>
    <name evidence="4" type="ORF">FDA94_21695</name>
</gene>
<evidence type="ECO:0000313" key="5">
    <source>
        <dbReference type="Proteomes" id="UP000308705"/>
    </source>
</evidence>
<dbReference type="InterPro" id="IPR042208">
    <property type="entry name" value="D-ser_dehydrat-like_sf"/>
</dbReference>
<reference evidence="4 5" key="1">
    <citation type="submission" date="2019-04" db="EMBL/GenBank/DDBJ databases">
        <title>Herbidospora sp. NEAU-GS14.nov., a novel actinomycete isolated from soil.</title>
        <authorList>
            <person name="Han L."/>
        </authorList>
    </citation>
    <scope>NUCLEOTIDE SEQUENCE [LARGE SCALE GENOMIC DNA]</scope>
    <source>
        <strain evidence="4 5">NEAU-GS14</strain>
    </source>
</reference>
<dbReference type="Pfam" id="PF14031">
    <property type="entry name" value="D-ser_dehydrat"/>
    <property type="match status" value="1"/>
</dbReference>